<gene>
    <name evidence="4" type="ORF">WG901_09650</name>
</gene>
<evidence type="ECO:0000256" key="2">
    <source>
        <dbReference type="SAM" id="SignalP"/>
    </source>
</evidence>
<evidence type="ECO:0000256" key="1">
    <source>
        <dbReference type="ARBA" id="ARBA00022801"/>
    </source>
</evidence>
<reference evidence="4 5" key="1">
    <citation type="submission" date="2024-03" db="EMBL/GenBank/DDBJ databases">
        <authorList>
            <person name="Jo J.-H."/>
        </authorList>
    </citation>
    <scope>NUCLEOTIDE SEQUENCE [LARGE SCALE GENOMIC DNA]</scope>
    <source>
        <strain evidence="4 5">PS1R-30</strain>
    </source>
</reference>
<keyword evidence="1 4" id="KW-0378">Hydrolase</keyword>
<dbReference type="InterPro" id="IPR013094">
    <property type="entry name" value="AB_hydrolase_3"/>
</dbReference>
<sequence>MRKATIWTILVALACPVAAAAQSLAPIEPLADPAAIALPASKGASRSSEVWNMLQAGNPVVRNVTQPTLTPVLPDPAKATGAAVIVAPGGGFLMLSMQTEGFAVAKALADRGIAAFVLKYRLETTPVEGKAFLAAMMERFRSAPNDPAAVLAVRHPDPTADALAALRLVRSRAAEWKVDPARVGLIGFSAGAMTALELVQTVPQAEQPAFFGYVYGPQAVETVPAGAPPMFDAIAFDDPLFRPMTFPIAAAWQRAKRPVELHAYQKGGHGFGGLGAPGTTTTLLLDQFTAWLAMQGFLKKADR</sequence>
<dbReference type="InterPro" id="IPR029058">
    <property type="entry name" value="AB_hydrolase_fold"/>
</dbReference>
<dbReference type="Pfam" id="PF07859">
    <property type="entry name" value="Abhydrolase_3"/>
    <property type="match status" value="1"/>
</dbReference>
<dbReference type="RefSeq" id="WP_339586856.1">
    <property type="nucleotide sequence ID" value="NZ_JBBHJZ010000002.1"/>
</dbReference>
<dbReference type="Proteomes" id="UP001361239">
    <property type="component" value="Unassembled WGS sequence"/>
</dbReference>
<evidence type="ECO:0000313" key="5">
    <source>
        <dbReference type="Proteomes" id="UP001361239"/>
    </source>
</evidence>
<dbReference type="Gene3D" id="3.40.50.1820">
    <property type="entry name" value="alpha/beta hydrolase"/>
    <property type="match status" value="1"/>
</dbReference>
<feature type="chain" id="PRO_5046434673" evidence="2">
    <location>
        <begin position="21"/>
        <end position="303"/>
    </location>
</feature>
<accession>A0ABU8RVW6</accession>
<keyword evidence="2" id="KW-0732">Signal</keyword>
<feature type="domain" description="Alpha/beta hydrolase fold-3" evidence="3">
    <location>
        <begin position="154"/>
        <end position="213"/>
    </location>
</feature>
<organism evidence="4 5">
    <name type="scientific">Novosphingobium anseongense</name>
    <dbReference type="NCBI Taxonomy" id="3133436"/>
    <lineage>
        <taxon>Bacteria</taxon>
        <taxon>Pseudomonadati</taxon>
        <taxon>Pseudomonadota</taxon>
        <taxon>Alphaproteobacteria</taxon>
        <taxon>Sphingomonadales</taxon>
        <taxon>Sphingomonadaceae</taxon>
        <taxon>Novosphingobium</taxon>
    </lineage>
</organism>
<proteinExistence type="predicted"/>
<dbReference type="EMBL" id="JBBHJZ010000002">
    <property type="protein sequence ID" value="MEJ5976897.1"/>
    <property type="molecule type" value="Genomic_DNA"/>
</dbReference>
<dbReference type="PANTHER" id="PTHR48081:SF6">
    <property type="entry name" value="PEPTIDASE S9 PROLYL OLIGOPEPTIDASE CATALYTIC DOMAIN-CONTAINING PROTEIN"/>
    <property type="match status" value="1"/>
</dbReference>
<dbReference type="PROSITE" id="PS51257">
    <property type="entry name" value="PROKAR_LIPOPROTEIN"/>
    <property type="match status" value="1"/>
</dbReference>
<dbReference type="GO" id="GO:0016787">
    <property type="term" value="F:hydrolase activity"/>
    <property type="evidence" value="ECO:0007669"/>
    <property type="project" value="UniProtKB-KW"/>
</dbReference>
<evidence type="ECO:0000313" key="4">
    <source>
        <dbReference type="EMBL" id="MEJ5976897.1"/>
    </source>
</evidence>
<dbReference type="SUPFAM" id="SSF53474">
    <property type="entry name" value="alpha/beta-Hydrolases"/>
    <property type="match status" value="1"/>
</dbReference>
<keyword evidence="5" id="KW-1185">Reference proteome</keyword>
<dbReference type="PANTHER" id="PTHR48081">
    <property type="entry name" value="AB HYDROLASE SUPERFAMILY PROTEIN C4A8.06C"/>
    <property type="match status" value="1"/>
</dbReference>
<comment type="caution">
    <text evidence="4">The sequence shown here is derived from an EMBL/GenBank/DDBJ whole genome shotgun (WGS) entry which is preliminary data.</text>
</comment>
<evidence type="ECO:0000259" key="3">
    <source>
        <dbReference type="Pfam" id="PF07859"/>
    </source>
</evidence>
<name>A0ABU8RVW6_9SPHN</name>
<feature type="signal peptide" evidence="2">
    <location>
        <begin position="1"/>
        <end position="20"/>
    </location>
</feature>
<dbReference type="InterPro" id="IPR050300">
    <property type="entry name" value="GDXG_lipolytic_enzyme"/>
</dbReference>
<protein>
    <submittedName>
        <fullName evidence="4">Alpha/beta hydrolase</fullName>
    </submittedName>
</protein>